<dbReference type="Proteomes" id="UP001375240">
    <property type="component" value="Unassembled WGS sequence"/>
</dbReference>
<dbReference type="Pfam" id="PF14388">
    <property type="entry name" value="DUF4419"/>
    <property type="match status" value="1"/>
</dbReference>
<evidence type="ECO:0000313" key="3">
    <source>
        <dbReference type="Proteomes" id="UP001375240"/>
    </source>
</evidence>
<comment type="caution">
    <text evidence="2">The sequence shown here is derived from an EMBL/GenBank/DDBJ whole genome shotgun (WGS) entry which is preliminary data.</text>
</comment>
<feature type="compositionally biased region" description="Basic and acidic residues" evidence="1">
    <location>
        <begin position="350"/>
        <end position="367"/>
    </location>
</feature>
<reference evidence="2 3" key="1">
    <citation type="submission" date="2019-10" db="EMBL/GenBank/DDBJ databases">
        <authorList>
            <person name="Palmer J.M."/>
        </authorList>
    </citation>
    <scope>NUCLEOTIDE SEQUENCE [LARGE SCALE GENOMIC DNA]</scope>
    <source>
        <strain evidence="2 3">TWF696</strain>
    </source>
</reference>
<dbReference type="InterPro" id="IPR025533">
    <property type="entry name" value="DUF4419"/>
</dbReference>
<evidence type="ECO:0000256" key="1">
    <source>
        <dbReference type="SAM" id="MobiDB-lite"/>
    </source>
</evidence>
<sequence length="404" mass="46166">MPVTLYPSTVKPEQFRFSKYRAKDAAGVLRLPLQKGVPYKCKDLMESSFTDEVMNSRNIHPSSSSFVNSAINAYSYHHHLVIRPDDVWITILTQFSFYVNKHAEELRSLFVSHEGKKELTITRGGNRYTADFGEMTVAMGYLIEETVVDPDLRAWIMPDFSTTEENDRIVASAVMMATLQEYFTYSFMLCCGLPGVTLLGEKSDWEALLGKLDKLDTFGRETTQFANLLRPIFKRFIMCFDDPESQDLKDFWQRIVHRSGGSGPTYLSGWITAFCFWNKKGEVQYKPSTEIWGRPENLTLDSQEYGCILEEQVSEAYAYVPIKLNDNGEELETALVAGMVAVEARPTVERDEAWETENREKRAKGEVDESDTTACPVIQPMSGWFFFQREDLGDEKPSDDLSFL</sequence>
<evidence type="ECO:0000313" key="2">
    <source>
        <dbReference type="EMBL" id="KAK6341409.1"/>
    </source>
</evidence>
<keyword evidence="3" id="KW-1185">Reference proteome</keyword>
<proteinExistence type="predicted"/>
<feature type="region of interest" description="Disordered" evidence="1">
    <location>
        <begin position="350"/>
        <end position="373"/>
    </location>
</feature>
<name>A0AAV9UGD5_9PEZI</name>
<dbReference type="AlphaFoldDB" id="A0AAV9UGD5"/>
<dbReference type="PANTHER" id="PTHR31252:SF11">
    <property type="entry name" value="DUF4419 DOMAIN-CONTAINING PROTEIN"/>
    <property type="match status" value="1"/>
</dbReference>
<dbReference type="EMBL" id="JAVHNQ010000007">
    <property type="protein sequence ID" value="KAK6341409.1"/>
    <property type="molecule type" value="Genomic_DNA"/>
</dbReference>
<protein>
    <submittedName>
        <fullName evidence="2">Uncharacterized protein</fullName>
    </submittedName>
</protein>
<organism evidence="2 3">
    <name type="scientific">Orbilia brochopaga</name>
    <dbReference type="NCBI Taxonomy" id="3140254"/>
    <lineage>
        <taxon>Eukaryota</taxon>
        <taxon>Fungi</taxon>
        <taxon>Dikarya</taxon>
        <taxon>Ascomycota</taxon>
        <taxon>Pezizomycotina</taxon>
        <taxon>Orbiliomycetes</taxon>
        <taxon>Orbiliales</taxon>
        <taxon>Orbiliaceae</taxon>
        <taxon>Orbilia</taxon>
    </lineage>
</organism>
<accession>A0AAV9UGD5</accession>
<gene>
    <name evidence="2" type="ORF">TWF696_008485</name>
</gene>
<dbReference type="PANTHER" id="PTHR31252">
    <property type="entry name" value="DUF4419 DOMAIN-CONTAINING PROTEIN"/>
    <property type="match status" value="1"/>
</dbReference>